<dbReference type="InterPro" id="IPR006631">
    <property type="entry name" value="DM4_12"/>
</dbReference>
<sequence length="118" mass="13934">MVPWNQIFAQALGFRMNWDDPPDSFHPYRHLSRRSVYQNMEMLLNKNGLNGSHCVRRTICEINQMNDPKGIYYKILKMVFRQQSSTTDKWHSITDDECELSINACPFSMLEVLPYTDL</sequence>
<reference evidence="1" key="1">
    <citation type="submission" date="2021-12" db="EMBL/GenBank/DDBJ databases">
        <authorList>
            <person name="Martin H S."/>
        </authorList>
    </citation>
    <scope>NUCLEOTIDE SEQUENCE</scope>
</reference>
<gene>
    <name evidence="1" type="ORF">BINO364_LOCUS4689</name>
</gene>
<dbReference type="Pfam" id="PF07841">
    <property type="entry name" value="DM4_12"/>
    <property type="match status" value="1"/>
</dbReference>
<dbReference type="Proteomes" id="UP000838878">
    <property type="component" value="Chromosome 12"/>
</dbReference>
<organism evidence="1 2">
    <name type="scientific">Brenthis ino</name>
    <name type="common">lesser marbled fritillary</name>
    <dbReference type="NCBI Taxonomy" id="405034"/>
    <lineage>
        <taxon>Eukaryota</taxon>
        <taxon>Metazoa</taxon>
        <taxon>Ecdysozoa</taxon>
        <taxon>Arthropoda</taxon>
        <taxon>Hexapoda</taxon>
        <taxon>Insecta</taxon>
        <taxon>Pterygota</taxon>
        <taxon>Neoptera</taxon>
        <taxon>Endopterygota</taxon>
        <taxon>Lepidoptera</taxon>
        <taxon>Glossata</taxon>
        <taxon>Ditrysia</taxon>
        <taxon>Papilionoidea</taxon>
        <taxon>Nymphalidae</taxon>
        <taxon>Heliconiinae</taxon>
        <taxon>Argynnini</taxon>
        <taxon>Brenthis</taxon>
    </lineage>
</organism>
<evidence type="ECO:0000313" key="2">
    <source>
        <dbReference type="Proteomes" id="UP000838878"/>
    </source>
</evidence>
<dbReference type="PANTHER" id="PTHR21398:SF6">
    <property type="entry name" value="AGAP007094-PA"/>
    <property type="match status" value="1"/>
</dbReference>
<proteinExistence type="predicted"/>
<name>A0A8J9UD30_9NEOP</name>
<keyword evidence="2" id="KW-1185">Reference proteome</keyword>
<protein>
    <submittedName>
        <fullName evidence="1">Uncharacterized protein</fullName>
    </submittedName>
</protein>
<accession>A0A8J9UD30</accession>
<dbReference type="PANTHER" id="PTHR21398">
    <property type="entry name" value="AGAP007094-PA"/>
    <property type="match status" value="1"/>
</dbReference>
<evidence type="ECO:0000313" key="1">
    <source>
        <dbReference type="EMBL" id="CAH0718161.1"/>
    </source>
</evidence>
<dbReference type="OrthoDB" id="7526931at2759"/>
<dbReference type="EMBL" id="OV170232">
    <property type="protein sequence ID" value="CAH0718161.1"/>
    <property type="molecule type" value="Genomic_DNA"/>
</dbReference>
<dbReference type="AlphaFoldDB" id="A0A8J9UD30"/>
<dbReference type="SMART" id="SM00718">
    <property type="entry name" value="DM4_12"/>
    <property type="match status" value="1"/>
</dbReference>
<feature type="non-terminal residue" evidence="1">
    <location>
        <position position="118"/>
    </location>
</feature>